<keyword evidence="2" id="KW-1185">Reference proteome</keyword>
<name>A0A940P9L3_9ENTE</name>
<sequence length="246" mass="27445">MTIFSTEELVVLANMVGVVELFGVPELQSHRLNSAVAYPKGIQNLEKKNVLSQGKLTKKGFMVASLIEKYGNATDYLCLDQTDYVATGKQAILLHKKDEGVELTIQAPATVLGRWLSDYAILRRKGTAEEEGFRLRRSSLSLDDLQKQGIEAAFSIGQVKKTSSDMKKSAYILLLSEGTLYRLEGTELKEASQFWLTTWVVDALKIPYEVPEGDGLTKGKGVAGYLSNLSNNRQTEKEKKVTWFDW</sequence>
<proteinExistence type="predicted"/>
<dbReference type="AlphaFoldDB" id="A0A940P9L3"/>
<evidence type="ECO:0000313" key="1">
    <source>
        <dbReference type="EMBL" id="MBP1040974.1"/>
    </source>
</evidence>
<reference evidence="1" key="1">
    <citation type="submission" date="2020-12" db="EMBL/GenBank/DDBJ databases">
        <title>Vagococcus allomyrinae sp. nov. and Enterococcus lavae sp. nov., isolated from the larvae of Allomyrina dichotoma.</title>
        <authorList>
            <person name="Lee S.D."/>
        </authorList>
    </citation>
    <scope>NUCLEOTIDE SEQUENCE</scope>
    <source>
        <strain evidence="1">BWB3-3</strain>
    </source>
</reference>
<protein>
    <submittedName>
        <fullName evidence="1">DUF5081 family protein</fullName>
    </submittedName>
</protein>
<organism evidence="1 2">
    <name type="scientific">Vagococcus allomyrinae</name>
    <dbReference type="NCBI Taxonomy" id="2794353"/>
    <lineage>
        <taxon>Bacteria</taxon>
        <taxon>Bacillati</taxon>
        <taxon>Bacillota</taxon>
        <taxon>Bacilli</taxon>
        <taxon>Lactobacillales</taxon>
        <taxon>Enterococcaceae</taxon>
        <taxon>Vagococcus</taxon>
    </lineage>
</organism>
<dbReference type="RefSeq" id="WP_209526576.1">
    <property type="nucleotide sequence ID" value="NZ_JAEEGA010000004.1"/>
</dbReference>
<evidence type="ECO:0000313" key="2">
    <source>
        <dbReference type="Proteomes" id="UP000674938"/>
    </source>
</evidence>
<accession>A0A940P9L3</accession>
<gene>
    <name evidence="1" type="ORF">I6N95_08160</name>
</gene>
<dbReference type="Proteomes" id="UP000674938">
    <property type="component" value="Unassembled WGS sequence"/>
</dbReference>
<dbReference type="Pfam" id="PF16887">
    <property type="entry name" value="DUF5081"/>
    <property type="match status" value="1"/>
</dbReference>
<dbReference type="InterPro" id="IPR031682">
    <property type="entry name" value="EsaE"/>
</dbReference>
<dbReference type="EMBL" id="JAEEGA010000004">
    <property type="protein sequence ID" value="MBP1040974.1"/>
    <property type="molecule type" value="Genomic_DNA"/>
</dbReference>
<comment type="caution">
    <text evidence="1">The sequence shown here is derived from an EMBL/GenBank/DDBJ whole genome shotgun (WGS) entry which is preliminary data.</text>
</comment>